<organism evidence="1 2">
    <name type="scientific">Candidozyma auris</name>
    <name type="common">Yeast</name>
    <name type="synonym">Candida auris</name>
    <dbReference type="NCBI Taxonomy" id="498019"/>
    <lineage>
        <taxon>Eukaryota</taxon>
        <taxon>Fungi</taxon>
        <taxon>Dikarya</taxon>
        <taxon>Ascomycota</taxon>
        <taxon>Saccharomycotina</taxon>
        <taxon>Pichiomycetes</taxon>
        <taxon>Metschnikowiaceae</taxon>
        <taxon>Candidozyma</taxon>
    </lineage>
</organism>
<dbReference type="EMBL" id="LGST01000016">
    <property type="protein sequence ID" value="KNE01100.1"/>
    <property type="molecule type" value="Genomic_DNA"/>
</dbReference>
<comment type="caution">
    <text evidence="1">The sequence shown here is derived from an EMBL/GenBank/DDBJ whole genome shotgun (WGS) entry which is preliminary data.</text>
</comment>
<evidence type="ECO:0000313" key="1">
    <source>
        <dbReference type="EMBL" id="KNE01100.1"/>
    </source>
</evidence>
<proteinExistence type="predicted"/>
<sequence length="60" mass="6745">MCWVQKMHGDVQPAHRAMGACFQGDAWNISIPAGDLFPMGYVGIQGRLRRIVNWPKVVFS</sequence>
<evidence type="ECO:0000313" key="2">
    <source>
        <dbReference type="Proteomes" id="UP000037122"/>
    </source>
</evidence>
<reference evidence="2" key="1">
    <citation type="journal article" date="2015" name="BMC Genomics">
        <title>Draft genome of a commonly misdiagnosed multidrug resistant pathogen Candida auris.</title>
        <authorList>
            <person name="Chatterjee S."/>
            <person name="Alampalli S.V."/>
            <person name="Nageshan R.K."/>
            <person name="Chettiar S.T."/>
            <person name="Joshi S."/>
            <person name="Tatu U.S."/>
        </authorList>
    </citation>
    <scope>NUCLEOTIDE SEQUENCE [LARGE SCALE GENOMIC DNA]</scope>
    <source>
        <strain evidence="2">6684</strain>
    </source>
</reference>
<gene>
    <name evidence="1" type="ORF">QG37_01976</name>
</gene>
<dbReference type="VEuPathDB" id="FungiDB:QG37_01976"/>
<dbReference type="AlphaFoldDB" id="A0A0L0P4F3"/>
<name>A0A0L0P4F3_CANAR</name>
<accession>A0A0L0P4F3</accession>
<dbReference type="Proteomes" id="UP000037122">
    <property type="component" value="Unassembled WGS sequence"/>
</dbReference>
<protein>
    <submittedName>
        <fullName evidence="1">Uncharacterized protein</fullName>
    </submittedName>
</protein>